<name>A0ABW7CLP5_9GAMM</name>
<keyword evidence="3 6" id="KW-0812">Transmembrane</keyword>
<gene>
    <name evidence="7" type="ORF">AB3U87_10555</name>
</gene>
<feature type="transmembrane region" description="Helical" evidence="6">
    <location>
        <begin position="48"/>
        <end position="74"/>
    </location>
</feature>
<dbReference type="InterPro" id="IPR030191">
    <property type="entry name" value="CodB"/>
</dbReference>
<dbReference type="InterPro" id="IPR001248">
    <property type="entry name" value="Pur-cyt_permease"/>
</dbReference>
<evidence type="ECO:0000256" key="2">
    <source>
        <dbReference type="ARBA" id="ARBA00008974"/>
    </source>
</evidence>
<organism evidence="7 8">
    <name type="scientific">Erwinia plantamica</name>
    <dbReference type="NCBI Taxonomy" id="3237104"/>
    <lineage>
        <taxon>Bacteria</taxon>
        <taxon>Pseudomonadati</taxon>
        <taxon>Pseudomonadota</taxon>
        <taxon>Gammaproteobacteria</taxon>
        <taxon>Enterobacterales</taxon>
        <taxon>Erwiniaceae</taxon>
        <taxon>Erwinia</taxon>
    </lineage>
</organism>
<dbReference type="RefSeq" id="WP_370734808.1">
    <property type="nucleotide sequence ID" value="NZ_JBGCUC010000008.1"/>
</dbReference>
<dbReference type="Pfam" id="PF02133">
    <property type="entry name" value="Transp_cyt_pur"/>
    <property type="match status" value="1"/>
</dbReference>
<keyword evidence="4 6" id="KW-1133">Transmembrane helix</keyword>
<keyword evidence="5 6" id="KW-0472">Membrane</keyword>
<evidence type="ECO:0000313" key="8">
    <source>
        <dbReference type="Proteomes" id="UP001605250"/>
    </source>
</evidence>
<feature type="transmembrane region" description="Helical" evidence="6">
    <location>
        <begin position="192"/>
        <end position="213"/>
    </location>
</feature>
<dbReference type="CDD" id="cd11484">
    <property type="entry name" value="SLC-NCS1sbd_CobB-like"/>
    <property type="match status" value="1"/>
</dbReference>
<feature type="transmembrane region" description="Helical" evidence="6">
    <location>
        <begin position="309"/>
        <end position="326"/>
    </location>
</feature>
<sequence length="430" mass="45495">MQHNDFPLERVPQHNRVSFLSVAIVHMGMLTALDQFMLGAVLGDSMSLSAALTAILVGSLLFGLVTFGFGYIGMKEGLSGSLLARWCGFGRTGSALIGVVVAISLLGWFGIQNAIFAKSLSAAFSDTLSFRTAATISGLFLTVLVAFGFKALRFTARIAVPVFIALIAWIAWQTLATDHVQAMAVSLAGKEVLSVNAGITLVVGGAILASLMTPDLTRYSRKGSHVFGVTLATIVLGEFIINGLAIFIARKLNTGDVMSIITLASGTAGLFAVIFSTLRVNDLNLYSSALGVINAVESLSGIKLNYRPVTLALGVLGTTLSVLGILDHFVDFLNLLGVIVPPALGVMLTEYFLLKKYSLALRRSGHDGSLPAETTFTGWPAILATLLGGYIGLNMAWGVSTINSFVAACAGYLLLELLTEKVIVRRTRKA</sequence>
<evidence type="ECO:0000256" key="1">
    <source>
        <dbReference type="ARBA" id="ARBA00004141"/>
    </source>
</evidence>
<feature type="transmembrane region" description="Helical" evidence="6">
    <location>
        <begin position="95"/>
        <end position="116"/>
    </location>
</feature>
<feature type="transmembrane region" description="Helical" evidence="6">
    <location>
        <begin position="225"/>
        <end position="248"/>
    </location>
</feature>
<feature type="transmembrane region" description="Helical" evidence="6">
    <location>
        <begin position="154"/>
        <end position="172"/>
    </location>
</feature>
<evidence type="ECO:0000256" key="6">
    <source>
        <dbReference type="SAM" id="Phobius"/>
    </source>
</evidence>
<dbReference type="EMBL" id="JBGCUC010000008">
    <property type="protein sequence ID" value="MFG6076800.1"/>
    <property type="molecule type" value="Genomic_DNA"/>
</dbReference>
<evidence type="ECO:0000313" key="7">
    <source>
        <dbReference type="EMBL" id="MFG6076800.1"/>
    </source>
</evidence>
<protein>
    <submittedName>
        <fullName evidence="7">Cytosine permease</fullName>
    </submittedName>
</protein>
<dbReference type="Proteomes" id="UP001605250">
    <property type="component" value="Unassembled WGS sequence"/>
</dbReference>
<dbReference type="PANTHER" id="PTHR30569:SF0">
    <property type="entry name" value="CYTOSINE PERMEASE"/>
    <property type="match status" value="1"/>
</dbReference>
<feature type="transmembrane region" description="Helical" evidence="6">
    <location>
        <begin position="332"/>
        <end position="354"/>
    </location>
</feature>
<evidence type="ECO:0000256" key="3">
    <source>
        <dbReference type="ARBA" id="ARBA00022692"/>
    </source>
</evidence>
<reference evidence="7 8" key="1">
    <citation type="submission" date="2024-07" db="EMBL/GenBank/DDBJ databases">
        <title>Novel bacterial strain Erwinia sp. OPT-41 promoting growth of various crops.</title>
        <authorList>
            <person name="Egorshina A."/>
            <person name="Lukyantsev M.A."/>
            <person name="Golubev S.N."/>
            <person name="Muratova A.Y."/>
            <person name="Bulygina E.A."/>
        </authorList>
    </citation>
    <scope>NUCLEOTIDE SEQUENCE [LARGE SCALE GENOMIC DNA]</scope>
    <source>
        <strain evidence="7 8">OPT-41</strain>
    </source>
</reference>
<keyword evidence="8" id="KW-1185">Reference proteome</keyword>
<comment type="subcellular location">
    <subcellularLocation>
        <location evidence="1">Membrane</location>
        <topology evidence="1">Multi-pass membrane protein</topology>
    </subcellularLocation>
</comment>
<comment type="similarity">
    <text evidence="2">Belongs to the purine-cytosine permease (2.A.39) family.</text>
</comment>
<feature type="transmembrane region" description="Helical" evidence="6">
    <location>
        <begin position="375"/>
        <end position="393"/>
    </location>
</feature>
<accession>A0ABW7CLP5</accession>
<feature type="transmembrane region" description="Helical" evidence="6">
    <location>
        <begin position="260"/>
        <end position="278"/>
    </location>
</feature>
<feature type="transmembrane region" description="Helical" evidence="6">
    <location>
        <begin position="128"/>
        <end position="147"/>
    </location>
</feature>
<comment type="caution">
    <text evidence="7">The sequence shown here is derived from an EMBL/GenBank/DDBJ whole genome shotgun (WGS) entry which is preliminary data.</text>
</comment>
<proteinExistence type="inferred from homology"/>
<dbReference type="Gene3D" id="1.10.4160.10">
    <property type="entry name" value="Hydantoin permease"/>
    <property type="match status" value="1"/>
</dbReference>
<evidence type="ECO:0000256" key="5">
    <source>
        <dbReference type="ARBA" id="ARBA00023136"/>
    </source>
</evidence>
<evidence type="ECO:0000256" key="4">
    <source>
        <dbReference type="ARBA" id="ARBA00022989"/>
    </source>
</evidence>
<feature type="transmembrane region" description="Helical" evidence="6">
    <location>
        <begin position="20"/>
        <end position="42"/>
    </location>
</feature>
<dbReference type="PANTHER" id="PTHR30569">
    <property type="entry name" value="CYTOSINE TRANSPORTER CODB"/>
    <property type="match status" value="1"/>
</dbReference>
<feature type="transmembrane region" description="Helical" evidence="6">
    <location>
        <begin position="399"/>
        <end position="419"/>
    </location>
</feature>